<evidence type="ECO:0000313" key="18">
    <source>
        <dbReference type="Proteomes" id="UP001519307"/>
    </source>
</evidence>
<comment type="subunit">
    <text evidence="13">Heterodimer of AddA and AddB/RexB.</text>
</comment>
<keyword evidence="8 13" id="KW-0238">DNA-binding</keyword>
<feature type="domain" description="UvrD-like helicase ATP-binding" evidence="15">
    <location>
        <begin position="3"/>
        <end position="471"/>
    </location>
</feature>
<name>A0ABS4KQ05_9CLOT</name>
<dbReference type="EC" id="5.6.2.4" evidence="13"/>
<evidence type="ECO:0000256" key="8">
    <source>
        <dbReference type="ARBA" id="ARBA00023125"/>
    </source>
</evidence>
<comment type="similarity">
    <text evidence="13">Belongs to the helicase family. AddA subfamily.</text>
</comment>
<comment type="catalytic activity">
    <reaction evidence="12 13">
        <text>ATP + H2O = ADP + phosphate + H(+)</text>
        <dbReference type="Rhea" id="RHEA:13065"/>
        <dbReference type="ChEBI" id="CHEBI:15377"/>
        <dbReference type="ChEBI" id="CHEBI:15378"/>
        <dbReference type="ChEBI" id="CHEBI:30616"/>
        <dbReference type="ChEBI" id="CHEBI:43474"/>
        <dbReference type="ChEBI" id="CHEBI:456216"/>
        <dbReference type="EC" id="5.6.2.4"/>
    </reaction>
</comment>
<dbReference type="InterPro" id="IPR014017">
    <property type="entry name" value="DNA_helicase_UvrD-like_C"/>
</dbReference>
<dbReference type="PANTHER" id="PTHR11070:SF48">
    <property type="entry name" value="ATP-DEPENDENT HELICASE_NUCLEASE SUBUNIT A"/>
    <property type="match status" value="1"/>
</dbReference>
<protein>
    <recommendedName>
        <fullName evidence="13">ATP-dependent helicase/nuclease subunit A</fullName>
        <ecNumber evidence="13">3.1.-.-</ecNumber>
        <ecNumber evidence="13">5.6.2.4</ecNumber>
    </recommendedName>
    <alternativeName>
        <fullName evidence="13">ATP-dependent helicase/nuclease AddA</fullName>
    </alternativeName>
    <alternativeName>
        <fullName evidence="13">DNA 3'-5' helicase AddA</fullName>
    </alternativeName>
</protein>
<keyword evidence="5 13" id="KW-0347">Helicase</keyword>
<keyword evidence="10 13" id="KW-0413">Isomerase</keyword>
<dbReference type="RefSeq" id="WP_209701067.1">
    <property type="nucleotide sequence ID" value="NZ_JAGGLM010000003.1"/>
</dbReference>
<reference evidence="17 18" key="1">
    <citation type="submission" date="2021-03" db="EMBL/GenBank/DDBJ databases">
        <title>Genomic Encyclopedia of Type Strains, Phase IV (KMG-IV): sequencing the most valuable type-strain genomes for metagenomic binning, comparative biology and taxonomic classification.</title>
        <authorList>
            <person name="Goeker M."/>
        </authorList>
    </citation>
    <scope>NUCLEOTIDE SEQUENCE [LARGE SCALE GENOMIC DNA]</scope>
    <source>
        <strain evidence="17 18">DSM 28783</strain>
    </source>
</reference>
<dbReference type="InterPro" id="IPR011335">
    <property type="entry name" value="Restrct_endonuc-II-like"/>
</dbReference>
<comment type="cofactor">
    <cofactor evidence="13">
        <name>Mg(2+)</name>
        <dbReference type="ChEBI" id="CHEBI:18420"/>
    </cofactor>
</comment>
<keyword evidence="1 13" id="KW-0540">Nuclease</keyword>
<dbReference type="InterPro" id="IPR000212">
    <property type="entry name" value="DNA_helicase_UvrD/REP"/>
</dbReference>
<accession>A0ABS4KQ05</accession>
<dbReference type="InterPro" id="IPR014016">
    <property type="entry name" value="UvrD-like_ATP-bd"/>
</dbReference>
<evidence type="ECO:0000256" key="3">
    <source>
        <dbReference type="ARBA" id="ARBA00022763"/>
    </source>
</evidence>
<evidence type="ECO:0000259" key="15">
    <source>
        <dbReference type="PROSITE" id="PS51198"/>
    </source>
</evidence>
<comment type="function">
    <text evidence="13">The heterodimer acts as both an ATP-dependent DNA helicase and an ATP-dependent, dual-direction single-stranded exonuclease. Recognizes the chi site generating a DNA molecule suitable for the initiation of homologous recombination. The AddA nuclease domain is required for chi fragment generation; this subunit has the helicase and 3' -&gt; 5' nuclease activities.</text>
</comment>
<dbReference type="Pfam" id="PF00580">
    <property type="entry name" value="UvrD-helicase"/>
    <property type="match status" value="1"/>
</dbReference>
<evidence type="ECO:0000256" key="5">
    <source>
        <dbReference type="ARBA" id="ARBA00022806"/>
    </source>
</evidence>
<dbReference type="PROSITE" id="PS51198">
    <property type="entry name" value="UVRD_HELICASE_ATP_BIND"/>
    <property type="match status" value="1"/>
</dbReference>
<dbReference type="Pfam" id="PF13361">
    <property type="entry name" value="UvrD_C"/>
    <property type="match status" value="1"/>
</dbReference>
<dbReference type="NCBIfam" id="TIGR02785">
    <property type="entry name" value="addA_Gpos"/>
    <property type="match status" value="1"/>
</dbReference>
<evidence type="ECO:0000256" key="6">
    <source>
        <dbReference type="ARBA" id="ARBA00022839"/>
    </source>
</evidence>
<dbReference type="EMBL" id="JAGGLM010000003">
    <property type="protein sequence ID" value="MBP2032133.1"/>
    <property type="molecule type" value="Genomic_DNA"/>
</dbReference>
<comment type="catalytic activity">
    <reaction evidence="11 13">
        <text>Couples ATP hydrolysis with the unwinding of duplex DNA by translocating in the 3'-5' direction.</text>
        <dbReference type="EC" id="5.6.2.4"/>
    </reaction>
</comment>
<comment type="caution">
    <text evidence="17">The sequence shown here is derived from an EMBL/GenBank/DDBJ whole genome shotgun (WGS) entry which is preliminary data.</text>
</comment>
<sequence>MSTKWTEEQKESIFEEGSNLLVAAGAGAGKTAVLVQRIIRKITDEDLDIDIDKLLVVTYTNAAASEMKERIGDELQKNLEEKIESRRLQRQLTLLNQANIMTMHSFCLKVIRDNFHMVDLDPNFRVSDNQENILLKQDAVQELFEEKYDKEDNDFLNLIDSYGDKNDSTVQNIVLSLYDFVQSIPWPKKWLAGAAESFNLGENFKFETSKWAKIIILSIKIEIKALKDNLEKAVGLIYAGSGIEAYKTAFYDDISKFDDLLKLDDWNKVRDEILNFKFQKLTSVKNDQCDNNIKSRVTKIRKNVKDSLKSMSEKIFGYTDDAAKSIRDMYPVMKCLVKIVMDFNERYSSKKRERDIVDFNDIEHLCLDILTASDEHGKIIPSSTALYYRKIFREILIDEYQDINGVQEVIINMISRKYEDSNLFMVGDVKQSIYRFRQAKPELFLEKYKSYSDEKGKSNRRIKLFKNFRSRFNIIGGVNYLFKQIMSEEIGELNYDENEELESGASYPELTNLQIEKNIKIFNDSAIELNLIDKITEDEEEENLDNIQVEARLIANKINDLVNPKNGNTICIYDKNINGYRHLMYKDIVILMRATRNAAPDVVEELNNLHIPVFADTSIGYFETTEIKTIMSLLKIIDNPIQDIPLISVLRSPIESFSPEELIDIRLVNKDIPFYEALKICSVDSDDHLKNKVNNFLKRLNNWRHKVSYMSIDEFIWYLYIETGYYGFVGAMSGGTQRQANLRMLFEKAEQYEKSSYKGLFNFINFMNKLKSSSGDMGSAKILGENENVVRIMSIHKSKGLEFPVVILAASGKNFNFMDMNKPILFNEEFGLGPDYVDVKRRIRYPTIIKQIMKNKAKVETLSEEMRILYVAFTRAKEKLIITGMVNDIEKTCKKWCEDALVHDKKIPKYSIMNAKNYIDWIGEALARHRDGKIIRDCENEEYNSNLINDSSKWSIKFWKREDFFKTLEKEEKIDVVEEIERKYLNEDKSKYYEEINRRLDWKYKYDEISRIPAKFSVSELKRRFNLIDMEDSAHFIEKVNLKRPNFIKQKKNFSASEKGTLMHLAMQHIDIKNVESVDSIDEQIKSLVIKEFITEEESMVISPYKILKFFKSSLGKRMEKSRKISREVPFYMKVNSSDLYKNLSIKDEYVLIQGIIDCYFEEDDGLVLIDYKTDYVDDIDELEHKYKIQIYYYSQALERMTGMKVKEKYLYSFYKDAALFVL</sequence>
<keyword evidence="6 13" id="KW-0269">Exonuclease</keyword>
<organism evidence="17 18">
    <name type="scientific">Clostridium algifaecis</name>
    <dbReference type="NCBI Taxonomy" id="1472040"/>
    <lineage>
        <taxon>Bacteria</taxon>
        <taxon>Bacillati</taxon>
        <taxon>Bacillota</taxon>
        <taxon>Clostridia</taxon>
        <taxon>Eubacteriales</taxon>
        <taxon>Clostridiaceae</taxon>
        <taxon>Clostridium</taxon>
    </lineage>
</organism>
<evidence type="ECO:0000256" key="12">
    <source>
        <dbReference type="ARBA" id="ARBA00048988"/>
    </source>
</evidence>
<evidence type="ECO:0000259" key="16">
    <source>
        <dbReference type="PROSITE" id="PS51217"/>
    </source>
</evidence>
<evidence type="ECO:0000256" key="13">
    <source>
        <dbReference type="HAMAP-Rule" id="MF_01451"/>
    </source>
</evidence>
<dbReference type="Gene3D" id="3.40.50.300">
    <property type="entry name" value="P-loop containing nucleotide triphosphate hydrolases"/>
    <property type="match status" value="4"/>
</dbReference>
<dbReference type="GO" id="GO:0016787">
    <property type="term" value="F:hydrolase activity"/>
    <property type="evidence" value="ECO:0007669"/>
    <property type="project" value="UniProtKB-KW"/>
</dbReference>
<evidence type="ECO:0000256" key="11">
    <source>
        <dbReference type="ARBA" id="ARBA00034617"/>
    </source>
</evidence>
<dbReference type="Proteomes" id="UP001519307">
    <property type="component" value="Unassembled WGS sequence"/>
</dbReference>
<dbReference type="InterPro" id="IPR038726">
    <property type="entry name" value="PDDEXK_AddAB-type"/>
</dbReference>
<dbReference type="HAMAP" id="MF_01451">
    <property type="entry name" value="AddA"/>
    <property type="match status" value="1"/>
</dbReference>
<keyword evidence="3 13" id="KW-0227">DNA damage</keyword>
<keyword evidence="2 13" id="KW-0547">Nucleotide-binding</keyword>
<dbReference type="InterPro" id="IPR027417">
    <property type="entry name" value="P-loop_NTPase"/>
</dbReference>
<proteinExistence type="inferred from homology"/>
<dbReference type="SUPFAM" id="SSF52980">
    <property type="entry name" value="Restriction endonuclease-like"/>
    <property type="match status" value="1"/>
</dbReference>
<gene>
    <name evidence="13" type="primary">addA</name>
    <name evidence="17" type="ORF">J2Z42_000798</name>
</gene>
<keyword evidence="18" id="KW-1185">Reference proteome</keyword>
<evidence type="ECO:0000256" key="4">
    <source>
        <dbReference type="ARBA" id="ARBA00022801"/>
    </source>
</evidence>
<dbReference type="SUPFAM" id="SSF52540">
    <property type="entry name" value="P-loop containing nucleoside triphosphate hydrolases"/>
    <property type="match status" value="1"/>
</dbReference>
<dbReference type="PANTHER" id="PTHR11070">
    <property type="entry name" value="UVRD / RECB / PCRA DNA HELICASE FAMILY MEMBER"/>
    <property type="match status" value="1"/>
</dbReference>
<dbReference type="GO" id="GO:0003678">
    <property type="term" value="F:DNA helicase activity"/>
    <property type="evidence" value="ECO:0007669"/>
    <property type="project" value="UniProtKB-EC"/>
</dbReference>
<evidence type="ECO:0000256" key="14">
    <source>
        <dbReference type="PROSITE-ProRule" id="PRU00560"/>
    </source>
</evidence>
<keyword evidence="4 13" id="KW-0378">Hydrolase</keyword>
<keyword evidence="9 13" id="KW-0234">DNA repair</keyword>
<evidence type="ECO:0000313" key="17">
    <source>
        <dbReference type="EMBL" id="MBP2032133.1"/>
    </source>
</evidence>
<dbReference type="Gene3D" id="3.90.320.10">
    <property type="match status" value="1"/>
</dbReference>
<evidence type="ECO:0000256" key="9">
    <source>
        <dbReference type="ARBA" id="ARBA00023204"/>
    </source>
</evidence>
<dbReference type="InterPro" id="IPR011604">
    <property type="entry name" value="PDDEXK-like_dom_sf"/>
</dbReference>
<feature type="binding site" evidence="14">
    <location>
        <begin position="24"/>
        <end position="31"/>
    </location>
    <ligand>
        <name>ATP</name>
        <dbReference type="ChEBI" id="CHEBI:30616"/>
    </ligand>
</feature>
<evidence type="ECO:0000256" key="7">
    <source>
        <dbReference type="ARBA" id="ARBA00022840"/>
    </source>
</evidence>
<evidence type="ECO:0000256" key="2">
    <source>
        <dbReference type="ARBA" id="ARBA00022741"/>
    </source>
</evidence>
<keyword evidence="7 13" id="KW-0067">ATP-binding</keyword>
<dbReference type="EC" id="3.1.-.-" evidence="13"/>
<dbReference type="InterPro" id="IPR014152">
    <property type="entry name" value="AddA"/>
</dbReference>
<evidence type="ECO:0000256" key="1">
    <source>
        <dbReference type="ARBA" id="ARBA00022722"/>
    </source>
</evidence>
<dbReference type="PROSITE" id="PS51217">
    <property type="entry name" value="UVRD_HELICASE_CTER"/>
    <property type="match status" value="1"/>
</dbReference>
<evidence type="ECO:0000256" key="10">
    <source>
        <dbReference type="ARBA" id="ARBA00023235"/>
    </source>
</evidence>
<feature type="domain" description="UvrD-like helicase C-terminal" evidence="16">
    <location>
        <begin position="505"/>
        <end position="800"/>
    </location>
</feature>
<dbReference type="Pfam" id="PF12705">
    <property type="entry name" value="PDDEXK_1"/>
    <property type="match status" value="1"/>
</dbReference>